<keyword evidence="1" id="KW-0732">Signal</keyword>
<accession>A0A667WQ69</accession>
<keyword evidence="3" id="KW-1185">Reference proteome</keyword>
<evidence type="ECO:0008006" key="4">
    <source>
        <dbReference type="Google" id="ProtNLM"/>
    </source>
</evidence>
<dbReference type="Proteomes" id="UP000472263">
    <property type="component" value="Chromosome 1"/>
</dbReference>
<feature type="chain" id="PRO_5025652010" description="Secreted protein" evidence="1">
    <location>
        <begin position="18"/>
        <end position="75"/>
    </location>
</feature>
<reference evidence="2" key="3">
    <citation type="submission" date="2025-09" db="UniProtKB">
        <authorList>
            <consortium name="Ensembl"/>
        </authorList>
    </citation>
    <scope>IDENTIFICATION</scope>
</reference>
<evidence type="ECO:0000313" key="2">
    <source>
        <dbReference type="Ensembl" id="ENSMMDP00005004347.1"/>
    </source>
</evidence>
<evidence type="ECO:0000313" key="3">
    <source>
        <dbReference type="Proteomes" id="UP000472263"/>
    </source>
</evidence>
<evidence type="ECO:0000256" key="1">
    <source>
        <dbReference type="SAM" id="SignalP"/>
    </source>
</evidence>
<dbReference type="AlphaFoldDB" id="A0A667WQ69"/>
<sequence>MLGVCLRLALLLPLACCVPSSSKPPPRMCRRCCDHLEPPAASTQYQMPEVRTVINMTILKGKRRITSGQRFMSTE</sequence>
<dbReference type="InParanoid" id="A0A667WQ69"/>
<protein>
    <recommendedName>
        <fullName evidence="4">Secreted protein</fullName>
    </recommendedName>
</protein>
<organism evidence="2 3">
    <name type="scientific">Myripristis murdjan</name>
    <name type="common">pinecone soldierfish</name>
    <dbReference type="NCBI Taxonomy" id="586833"/>
    <lineage>
        <taxon>Eukaryota</taxon>
        <taxon>Metazoa</taxon>
        <taxon>Chordata</taxon>
        <taxon>Craniata</taxon>
        <taxon>Vertebrata</taxon>
        <taxon>Euteleostomi</taxon>
        <taxon>Actinopterygii</taxon>
        <taxon>Neopterygii</taxon>
        <taxon>Teleostei</taxon>
        <taxon>Neoteleostei</taxon>
        <taxon>Acanthomorphata</taxon>
        <taxon>Holocentriformes</taxon>
        <taxon>Holocentridae</taxon>
        <taxon>Myripristis</taxon>
    </lineage>
</organism>
<dbReference type="Ensembl" id="ENSMMDT00005004461.1">
    <property type="protein sequence ID" value="ENSMMDP00005004347.1"/>
    <property type="gene ID" value="ENSMMDG00005002364.1"/>
</dbReference>
<reference evidence="2" key="1">
    <citation type="submission" date="2019-06" db="EMBL/GenBank/DDBJ databases">
        <authorList>
            <consortium name="Wellcome Sanger Institute Data Sharing"/>
        </authorList>
    </citation>
    <scope>NUCLEOTIDE SEQUENCE [LARGE SCALE GENOMIC DNA]</scope>
</reference>
<proteinExistence type="predicted"/>
<reference evidence="2" key="2">
    <citation type="submission" date="2025-08" db="UniProtKB">
        <authorList>
            <consortium name="Ensembl"/>
        </authorList>
    </citation>
    <scope>IDENTIFICATION</scope>
</reference>
<name>A0A667WQ69_9TELE</name>
<feature type="signal peptide" evidence="1">
    <location>
        <begin position="1"/>
        <end position="17"/>
    </location>
</feature>